<accession>A0ACB9GM42</accession>
<reference evidence="2" key="1">
    <citation type="journal article" date="2022" name="Mol. Ecol. Resour.">
        <title>The genomes of chicory, endive, great burdock and yacon provide insights into Asteraceae palaeo-polyploidization history and plant inulin production.</title>
        <authorList>
            <person name="Fan W."/>
            <person name="Wang S."/>
            <person name="Wang H."/>
            <person name="Wang A."/>
            <person name="Jiang F."/>
            <person name="Liu H."/>
            <person name="Zhao H."/>
            <person name="Xu D."/>
            <person name="Zhang Y."/>
        </authorList>
    </citation>
    <scope>NUCLEOTIDE SEQUENCE [LARGE SCALE GENOMIC DNA]</scope>
    <source>
        <strain evidence="2">cv. Yunnan</strain>
    </source>
</reference>
<organism evidence="1 2">
    <name type="scientific">Smallanthus sonchifolius</name>
    <dbReference type="NCBI Taxonomy" id="185202"/>
    <lineage>
        <taxon>Eukaryota</taxon>
        <taxon>Viridiplantae</taxon>
        <taxon>Streptophyta</taxon>
        <taxon>Embryophyta</taxon>
        <taxon>Tracheophyta</taxon>
        <taxon>Spermatophyta</taxon>
        <taxon>Magnoliopsida</taxon>
        <taxon>eudicotyledons</taxon>
        <taxon>Gunneridae</taxon>
        <taxon>Pentapetalae</taxon>
        <taxon>asterids</taxon>
        <taxon>campanulids</taxon>
        <taxon>Asterales</taxon>
        <taxon>Asteraceae</taxon>
        <taxon>Asteroideae</taxon>
        <taxon>Heliantheae alliance</taxon>
        <taxon>Millerieae</taxon>
        <taxon>Smallanthus</taxon>
    </lineage>
</organism>
<evidence type="ECO:0000313" key="1">
    <source>
        <dbReference type="EMBL" id="KAI3784243.1"/>
    </source>
</evidence>
<reference evidence="1 2" key="2">
    <citation type="journal article" date="2022" name="Mol. Ecol. Resour.">
        <title>The genomes of chicory, endive, great burdock and yacon provide insights into Asteraceae paleo-polyploidization history and plant inulin production.</title>
        <authorList>
            <person name="Fan W."/>
            <person name="Wang S."/>
            <person name="Wang H."/>
            <person name="Wang A."/>
            <person name="Jiang F."/>
            <person name="Liu H."/>
            <person name="Zhao H."/>
            <person name="Xu D."/>
            <person name="Zhang Y."/>
        </authorList>
    </citation>
    <scope>NUCLEOTIDE SEQUENCE [LARGE SCALE GENOMIC DNA]</scope>
    <source>
        <strain evidence="2">cv. Yunnan</strain>
        <tissue evidence="1">Leaves</tissue>
    </source>
</reference>
<name>A0ACB9GM42_9ASTR</name>
<evidence type="ECO:0000313" key="2">
    <source>
        <dbReference type="Proteomes" id="UP001056120"/>
    </source>
</evidence>
<proteinExistence type="predicted"/>
<dbReference type="Proteomes" id="UP001056120">
    <property type="component" value="Linkage Group LG14"/>
</dbReference>
<protein>
    <submittedName>
        <fullName evidence="1">Uncharacterized protein</fullName>
    </submittedName>
</protein>
<sequence length="111" mass="12929">MQEPVTLCTGQTYERSNILKWFSLGHFTCPTTMQELWDDTLTPNSTIYHLIQTWFSHNCLAMKKRSEDVQGRCLDLLETLNKVKGQTRVQTLEQLRKMVARHESAKKTVVD</sequence>
<comment type="caution">
    <text evidence="1">The sequence shown here is derived from an EMBL/GenBank/DDBJ whole genome shotgun (WGS) entry which is preliminary data.</text>
</comment>
<gene>
    <name evidence="1" type="ORF">L1987_43338</name>
</gene>
<keyword evidence="2" id="KW-1185">Reference proteome</keyword>
<dbReference type="EMBL" id="CM042031">
    <property type="protein sequence ID" value="KAI3784243.1"/>
    <property type="molecule type" value="Genomic_DNA"/>
</dbReference>